<protein>
    <recommendedName>
        <fullName evidence="3">Toxin CptA</fullName>
    </recommendedName>
</protein>
<evidence type="ECO:0008006" key="3">
    <source>
        <dbReference type="Google" id="ProtNLM"/>
    </source>
</evidence>
<proteinExistence type="predicted"/>
<organism evidence="1 2">
    <name type="scientific">Gulbenkiania indica</name>
    <dbReference type="NCBI Taxonomy" id="375574"/>
    <lineage>
        <taxon>Bacteria</taxon>
        <taxon>Pseudomonadati</taxon>
        <taxon>Pseudomonadota</taxon>
        <taxon>Betaproteobacteria</taxon>
        <taxon>Neisseriales</taxon>
        <taxon>Chromobacteriaceae</taxon>
        <taxon>Gulbenkiania</taxon>
    </lineage>
</organism>
<dbReference type="AlphaFoldDB" id="A0A0K6GVB9"/>
<evidence type="ECO:0000313" key="1">
    <source>
        <dbReference type="EMBL" id="CUA82657.1"/>
    </source>
</evidence>
<dbReference type="RefSeq" id="WP_141656709.1">
    <property type="nucleotide sequence ID" value="NZ_CYHA01000002.1"/>
</dbReference>
<keyword evidence="2" id="KW-1185">Reference proteome</keyword>
<accession>A0A0K6GVB9</accession>
<dbReference type="STRING" id="375574.GCA_001418035_01177"/>
<dbReference type="EMBL" id="CYHA01000002">
    <property type="protein sequence ID" value="CUA82657.1"/>
    <property type="molecule type" value="Genomic_DNA"/>
</dbReference>
<dbReference type="OrthoDB" id="8591113at2"/>
<dbReference type="Proteomes" id="UP000243535">
    <property type="component" value="Unassembled WGS sequence"/>
</dbReference>
<evidence type="ECO:0000313" key="2">
    <source>
        <dbReference type="Proteomes" id="UP000243535"/>
    </source>
</evidence>
<gene>
    <name evidence="1" type="ORF">Ga0061063_1385</name>
</gene>
<reference evidence="2" key="1">
    <citation type="submission" date="2015-08" db="EMBL/GenBank/DDBJ databases">
        <authorList>
            <person name="Varghese N."/>
        </authorList>
    </citation>
    <scope>NUCLEOTIDE SEQUENCE [LARGE SCALE GENOMIC DNA]</scope>
    <source>
        <strain evidence="2">DSM 17901</strain>
    </source>
</reference>
<name>A0A0K6GVB9_9NEIS</name>
<sequence length="163" mass="17344">MRPTAFPAFAVPLRPSRLLRQLVGVSLLLAVWAGAHAFESAGLAGYAVLAMAAAGLALRSLQPGGRGAAPGLAVDARGELWLEEAGCACQAVRLPGGLVSPWLTVLRLQTGDCRRLLVLLPDSASSDSLRQLRVYLDWYRPRAVAAPKQPRHSDCDELPARNA</sequence>